<name>A0A917P6H3_9ACTN</name>
<dbReference type="PANTHER" id="PTHR34613:SF1">
    <property type="entry name" value="SLL6017 PROTEIN"/>
    <property type="match status" value="1"/>
</dbReference>
<keyword evidence="2" id="KW-1185">Reference proteome</keyword>
<accession>A0A917P6H3</accession>
<reference evidence="1" key="2">
    <citation type="submission" date="2020-09" db="EMBL/GenBank/DDBJ databases">
        <authorList>
            <person name="Sun Q."/>
            <person name="Zhou Y."/>
        </authorList>
    </citation>
    <scope>NUCLEOTIDE SEQUENCE</scope>
    <source>
        <strain evidence="1">CGMCC 4.7272</strain>
    </source>
</reference>
<reference evidence="1" key="1">
    <citation type="journal article" date="2014" name="Int. J. Syst. Evol. Microbiol.">
        <title>Complete genome sequence of Corynebacterium casei LMG S-19264T (=DSM 44701T), isolated from a smear-ripened cheese.</title>
        <authorList>
            <consortium name="US DOE Joint Genome Institute (JGI-PGF)"/>
            <person name="Walter F."/>
            <person name="Albersmeier A."/>
            <person name="Kalinowski J."/>
            <person name="Ruckert C."/>
        </authorList>
    </citation>
    <scope>NUCLEOTIDE SEQUENCE</scope>
    <source>
        <strain evidence="1">CGMCC 4.7272</strain>
    </source>
</reference>
<organism evidence="1 2">
    <name type="scientific">Streptomyces lacrimifluminis</name>
    <dbReference type="NCBI Taxonomy" id="1500077"/>
    <lineage>
        <taxon>Bacteria</taxon>
        <taxon>Bacillati</taxon>
        <taxon>Actinomycetota</taxon>
        <taxon>Actinomycetes</taxon>
        <taxon>Kitasatosporales</taxon>
        <taxon>Streptomycetaceae</taxon>
        <taxon>Streptomyces</taxon>
    </lineage>
</organism>
<sequence>MPEDDADPIIEFVAQGLVDSPARKLWRNLVAVDLSFYTSFIAEEIHDEGRAEGRAQGLAEVILFVLEKRGLAVSDEVRERITAADGPETLHGWIARSVTATTAAEILTPRQKGVRATPMER</sequence>
<dbReference type="Proteomes" id="UP000625682">
    <property type="component" value="Unassembled WGS sequence"/>
</dbReference>
<gene>
    <name evidence="1" type="ORF">GCM10012282_71440</name>
</gene>
<dbReference type="EMBL" id="BMMU01000037">
    <property type="protein sequence ID" value="GGJ63946.1"/>
    <property type="molecule type" value="Genomic_DNA"/>
</dbReference>
<dbReference type="PANTHER" id="PTHR34613">
    <property type="entry name" value="SLL0800 PROTEIN"/>
    <property type="match status" value="1"/>
</dbReference>
<proteinExistence type="predicted"/>
<dbReference type="RefSeq" id="WP_373287335.1">
    <property type="nucleotide sequence ID" value="NZ_BAABER010000040.1"/>
</dbReference>
<evidence type="ECO:0000313" key="1">
    <source>
        <dbReference type="EMBL" id="GGJ63946.1"/>
    </source>
</evidence>
<evidence type="ECO:0000313" key="2">
    <source>
        <dbReference type="Proteomes" id="UP000625682"/>
    </source>
</evidence>
<comment type="caution">
    <text evidence="1">The sequence shown here is derived from an EMBL/GenBank/DDBJ whole genome shotgun (WGS) entry which is preliminary data.</text>
</comment>
<dbReference type="AlphaFoldDB" id="A0A917P6H3"/>
<protein>
    <submittedName>
        <fullName evidence="1">Uncharacterized protein</fullName>
    </submittedName>
</protein>